<evidence type="ECO:0000256" key="3">
    <source>
        <dbReference type="ARBA" id="ARBA00023159"/>
    </source>
</evidence>
<feature type="domain" description="HTH LytTR-type" evidence="5">
    <location>
        <begin position="142"/>
        <end position="243"/>
    </location>
</feature>
<protein>
    <recommendedName>
        <fullName evidence="5">HTH LytTR-type domain-containing protein</fullName>
    </recommendedName>
</protein>
<keyword evidence="2" id="KW-0902">Two-component regulatory system</keyword>
<evidence type="ECO:0000313" key="6">
    <source>
        <dbReference type="EMBL" id="PND47477.1"/>
    </source>
</evidence>
<evidence type="ECO:0000313" key="7">
    <source>
        <dbReference type="Proteomes" id="UP000235963"/>
    </source>
</evidence>
<evidence type="ECO:0000259" key="5">
    <source>
        <dbReference type="PROSITE" id="PS50930"/>
    </source>
</evidence>
<dbReference type="InterPro" id="IPR011006">
    <property type="entry name" value="CheY-like_superfamily"/>
</dbReference>
<dbReference type="InterPro" id="IPR046947">
    <property type="entry name" value="LytR-like"/>
</dbReference>
<dbReference type="PROSITE" id="PS50930">
    <property type="entry name" value="HTH_LYTTR"/>
    <property type="match status" value="1"/>
</dbReference>
<proteinExistence type="predicted"/>
<evidence type="ECO:0000256" key="1">
    <source>
        <dbReference type="ARBA" id="ARBA00022490"/>
    </source>
</evidence>
<dbReference type="Gene3D" id="2.40.50.1020">
    <property type="entry name" value="LytTr DNA-binding domain"/>
    <property type="match status" value="1"/>
</dbReference>
<dbReference type="GO" id="GO:0000156">
    <property type="term" value="F:phosphorelay response regulator activity"/>
    <property type="evidence" value="ECO:0007669"/>
    <property type="project" value="InterPro"/>
</dbReference>
<dbReference type="EMBL" id="LOCM01000024">
    <property type="protein sequence ID" value="PND47477.1"/>
    <property type="molecule type" value="Genomic_DNA"/>
</dbReference>
<dbReference type="Pfam" id="PF00072">
    <property type="entry name" value="Response_reg"/>
    <property type="match status" value="1"/>
</dbReference>
<dbReference type="InterPro" id="IPR007492">
    <property type="entry name" value="LytTR_DNA-bd_dom"/>
</dbReference>
<dbReference type="SUPFAM" id="SSF52172">
    <property type="entry name" value="CheY-like"/>
    <property type="match status" value="1"/>
</dbReference>
<dbReference type="OrthoDB" id="9809318at2"/>
<name>A0A2N8LBD5_9STRE</name>
<keyword evidence="7" id="KW-1185">Reference proteome</keyword>
<keyword evidence="3" id="KW-0010">Activator</keyword>
<dbReference type="PANTHER" id="PTHR37299">
    <property type="entry name" value="TRANSCRIPTIONAL REGULATOR-RELATED"/>
    <property type="match status" value="1"/>
</dbReference>
<dbReference type="Gene3D" id="3.40.50.2300">
    <property type="match status" value="1"/>
</dbReference>
<reference evidence="6 7" key="1">
    <citation type="submission" date="2015-12" db="EMBL/GenBank/DDBJ databases">
        <title>Streptococcus penaeicida sp. nov.</title>
        <authorList>
            <person name="Gomez-Gil B."/>
            <person name="Morales-Covarrubias M."/>
        </authorList>
    </citation>
    <scope>NUCLEOTIDE SEQUENCE [LARGE SCALE GENOMIC DNA]</scope>
    <source>
        <strain evidence="6 7">CAIM 1838</strain>
    </source>
</reference>
<keyword evidence="1" id="KW-0963">Cytoplasm</keyword>
<dbReference type="GO" id="GO:0003677">
    <property type="term" value="F:DNA binding"/>
    <property type="evidence" value="ECO:0007669"/>
    <property type="project" value="InterPro"/>
</dbReference>
<accession>A0A2N8LBD5</accession>
<evidence type="ECO:0000256" key="4">
    <source>
        <dbReference type="ARBA" id="ARBA00037164"/>
    </source>
</evidence>
<gene>
    <name evidence="6" type="ORF">AT575_06120</name>
</gene>
<dbReference type="SMART" id="SM00850">
    <property type="entry name" value="LytTR"/>
    <property type="match status" value="1"/>
</dbReference>
<comment type="function">
    <text evidence="4">Required for high-level post-exponential phase expression of a series of secreted proteins.</text>
</comment>
<dbReference type="Pfam" id="PF04397">
    <property type="entry name" value="LytTR"/>
    <property type="match status" value="1"/>
</dbReference>
<dbReference type="AlphaFoldDB" id="A0A2N8LBD5"/>
<dbReference type="InterPro" id="IPR001789">
    <property type="entry name" value="Sig_transdc_resp-reg_receiver"/>
</dbReference>
<comment type="caution">
    <text evidence="6">The sequence shown here is derived from an EMBL/GenBank/DDBJ whole genome shotgun (WGS) entry which is preliminary data.</text>
</comment>
<organism evidence="6 7">
    <name type="scientific">Streptococcus penaeicida</name>
    <dbReference type="NCBI Taxonomy" id="1765960"/>
    <lineage>
        <taxon>Bacteria</taxon>
        <taxon>Bacillati</taxon>
        <taxon>Bacillota</taxon>
        <taxon>Bacilli</taxon>
        <taxon>Lactobacillales</taxon>
        <taxon>Streptococcaceae</taxon>
        <taxon>Streptococcus</taxon>
    </lineage>
</organism>
<dbReference type="PANTHER" id="PTHR37299:SF3">
    <property type="entry name" value="STAGE 0 SPORULATION PROTEIN A HOMOLOG"/>
    <property type="match status" value="1"/>
</dbReference>
<dbReference type="Proteomes" id="UP000235963">
    <property type="component" value="Unassembled WGS sequence"/>
</dbReference>
<sequence>MKIYILDEDIYQQWKLVNIVQQICEQNNWHLLDIETFSNSNKLLRTVTQRGGHQLFFLEMSIEGEQYKGIEVAKSIRLMDPYAHIIFVTFQTNCFSLLFQNQLSVLDYISKKMSKTDFLIRIELALKQINRIVSFNGSNDDFIFFGSKMRIQVPYSTILFIETSPKSHWLILHTIYDKLEFKGTLTQVIKQNQRLLKCHRSFLVNPENIIKIDLKDRILYFRTGLVCYISKSKIHKLVKFMKYN</sequence>
<evidence type="ECO:0000256" key="2">
    <source>
        <dbReference type="ARBA" id="ARBA00023012"/>
    </source>
</evidence>
<dbReference type="RefSeq" id="WP_102777615.1">
    <property type="nucleotide sequence ID" value="NZ_CBCSGP010000005.1"/>
</dbReference>